<evidence type="ECO:0000256" key="1">
    <source>
        <dbReference type="ARBA" id="ARBA00023125"/>
    </source>
</evidence>
<dbReference type="PROSITE" id="PS50071">
    <property type="entry name" value="HOMEOBOX_2"/>
    <property type="match status" value="1"/>
</dbReference>
<evidence type="ECO:0000256" key="3">
    <source>
        <dbReference type="ARBA" id="ARBA00023242"/>
    </source>
</evidence>
<dbReference type="Proteomes" id="UP000722485">
    <property type="component" value="Unassembled WGS sequence"/>
</dbReference>
<comment type="caution">
    <text evidence="7">The sequence shown here is derived from an EMBL/GenBank/DDBJ whole genome shotgun (WGS) entry which is preliminary data.</text>
</comment>
<evidence type="ECO:0000313" key="7">
    <source>
        <dbReference type="EMBL" id="KAF7556967.1"/>
    </source>
</evidence>
<dbReference type="InterPro" id="IPR008422">
    <property type="entry name" value="KN_HD"/>
</dbReference>
<evidence type="ECO:0000256" key="4">
    <source>
        <dbReference type="PROSITE-ProRule" id="PRU00108"/>
    </source>
</evidence>
<accession>A0A9P5HLL3</accession>
<keyword evidence="8" id="KW-1185">Reference proteome</keyword>
<dbReference type="GO" id="GO:0006355">
    <property type="term" value="P:regulation of DNA-templated transcription"/>
    <property type="evidence" value="ECO:0007669"/>
    <property type="project" value="InterPro"/>
</dbReference>
<feature type="region of interest" description="Disordered" evidence="5">
    <location>
        <begin position="168"/>
        <end position="228"/>
    </location>
</feature>
<dbReference type="CDD" id="cd00086">
    <property type="entry name" value="homeodomain"/>
    <property type="match status" value="1"/>
</dbReference>
<dbReference type="GO" id="GO:0003677">
    <property type="term" value="F:DNA binding"/>
    <property type="evidence" value="ECO:0007669"/>
    <property type="project" value="UniProtKB-UniRule"/>
</dbReference>
<dbReference type="Pfam" id="PF05920">
    <property type="entry name" value="Homeobox_KN"/>
    <property type="match status" value="1"/>
</dbReference>
<keyword evidence="2 4" id="KW-0371">Homeobox</keyword>
<keyword evidence="3 4" id="KW-0539">Nucleus</keyword>
<dbReference type="GO" id="GO:0005634">
    <property type="term" value="C:nucleus"/>
    <property type="evidence" value="ECO:0007669"/>
    <property type="project" value="UniProtKB-SubCell"/>
</dbReference>
<dbReference type="InterPro" id="IPR050224">
    <property type="entry name" value="TALE_homeobox"/>
</dbReference>
<dbReference type="Gene3D" id="1.10.10.60">
    <property type="entry name" value="Homeodomain-like"/>
    <property type="match status" value="1"/>
</dbReference>
<dbReference type="AlphaFoldDB" id="A0A9P5HLL3"/>
<evidence type="ECO:0000256" key="5">
    <source>
        <dbReference type="SAM" id="MobiDB-lite"/>
    </source>
</evidence>
<feature type="DNA-binding region" description="Homeobox" evidence="4">
    <location>
        <begin position="116"/>
        <end position="178"/>
    </location>
</feature>
<dbReference type="PANTHER" id="PTHR11850">
    <property type="entry name" value="HOMEOBOX PROTEIN TRANSCRIPTION FACTORS"/>
    <property type="match status" value="1"/>
</dbReference>
<sequence length="790" mass="88110">MTEPDANAHVAGEATAAPSSIETPLADFMLGSLSLDMTFDEHVDPIGPQPVPHAWEYPNFTDFELVLSNAAVNDNLSGSSLPPEFIDLTETAPAPVHISESSGSEFSVKKRRTRMPPKIGSRFSKEAVSILRLWLARNDQDPYPNEDEKEILQIQTGLSKTQIENWLANSRRRNRRQRTQYAGPSSLQSSTSAFETPPRPSTPAIRRKKSNATPLQRWYDSPPEDEPATATDITMALASNQSLDGGNIGEFVSSDTTVHKDGGEICCAFCGVIDPDDLHIQKHNPYSCHERKFSRKDHLKQHLRLVHNTPLVEWLTEKWKTGTSQIRSRCGFCGSTMDTWESRMDHLADHFKMGCSMATWKGDWGFDDDIMNLIDTDRNTPCPFVASRVTAESPTHGYELILSELAWFLHGQGSGNDSTLTNERIQLEACRIIFAAEAIMPDDMADEPSESWLRDLITSRAEIANQAKFGPIRSQFESAMSMPRLNARRSLFGDCPLESQLRRCVEACSSATRGALSDAELQVEACKIVSEMNKDFRSPSLNRISNWLIVLIGSSTNWLSGFRERMDGTIPGLAQTADSVPRSTILDVPPGLQSVTHTQQEGLGVLSQHNHTVAPEIIGSGVDKSHGVQWPQPLTSTLRLGHGSQSVDTNSTGFLNLEPFSNLDLSAMGISLRNPVSTDINPATILERQHELELESNLSSPSPWLTNDQIYVNDIRLHWWLARELRRWVATIMSPNNPNRHRPTDEEIRHQARCILYDDDDPLNVTAADNDEWLKRFKSDSKIPSGPDTE</sequence>
<dbReference type="SUPFAM" id="SSF46689">
    <property type="entry name" value="Homeodomain-like"/>
    <property type="match status" value="1"/>
</dbReference>
<protein>
    <recommendedName>
        <fullName evidence="6">Homeobox domain-containing protein</fullName>
    </recommendedName>
</protein>
<gene>
    <name evidence="7" type="ORF">G7Z17_g1036</name>
</gene>
<evidence type="ECO:0000256" key="2">
    <source>
        <dbReference type="ARBA" id="ARBA00023155"/>
    </source>
</evidence>
<comment type="subcellular location">
    <subcellularLocation>
        <location evidence="4">Nucleus</location>
    </subcellularLocation>
</comment>
<dbReference type="InterPro" id="IPR009057">
    <property type="entry name" value="Homeodomain-like_sf"/>
</dbReference>
<dbReference type="OrthoDB" id="10056939at2759"/>
<evidence type="ECO:0000313" key="8">
    <source>
        <dbReference type="Proteomes" id="UP000722485"/>
    </source>
</evidence>
<keyword evidence="1 4" id="KW-0238">DNA-binding</keyword>
<dbReference type="EMBL" id="JAANBB010000008">
    <property type="protein sequence ID" value="KAF7556967.1"/>
    <property type="molecule type" value="Genomic_DNA"/>
</dbReference>
<feature type="compositionally biased region" description="Polar residues" evidence="5">
    <location>
        <begin position="179"/>
        <end position="194"/>
    </location>
</feature>
<dbReference type="InterPro" id="IPR001356">
    <property type="entry name" value="HD"/>
</dbReference>
<name>A0A9P5HLL3_9HYPO</name>
<organism evidence="7 8">
    <name type="scientific">Cylindrodendrum hubeiense</name>
    <dbReference type="NCBI Taxonomy" id="595255"/>
    <lineage>
        <taxon>Eukaryota</taxon>
        <taxon>Fungi</taxon>
        <taxon>Dikarya</taxon>
        <taxon>Ascomycota</taxon>
        <taxon>Pezizomycotina</taxon>
        <taxon>Sordariomycetes</taxon>
        <taxon>Hypocreomycetidae</taxon>
        <taxon>Hypocreales</taxon>
        <taxon>Nectriaceae</taxon>
        <taxon>Cylindrodendrum</taxon>
    </lineage>
</organism>
<dbReference type="SMART" id="SM00389">
    <property type="entry name" value="HOX"/>
    <property type="match status" value="1"/>
</dbReference>
<proteinExistence type="predicted"/>
<feature type="domain" description="Homeobox" evidence="6">
    <location>
        <begin position="114"/>
        <end position="177"/>
    </location>
</feature>
<reference evidence="7" key="1">
    <citation type="submission" date="2020-03" db="EMBL/GenBank/DDBJ databases">
        <title>Draft Genome Sequence of Cylindrodendrum hubeiense.</title>
        <authorList>
            <person name="Buettner E."/>
            <person name="Kellner H."/>
        </authorList>
    </citation>
    <scope>NUCLEOTIDE SEQUENCE</scope>
    <source>
        <strain evidence="7">IHI 201604</strain>
    </source>
</reference>
<evidence type="ECO:0000259" key="6">
    <source>
        <dbReference type="PROSITE" id="PS50071"/>
    </source>
</evidence>